<dbReference type="InterPro" id="IPR008685">
    <property type="entry name" value="Centromere_Mis12"/>
</dbReference>
<protein>
    <recommendedName>
        <fullName evidence="13">F-box domain-containing protein</fullName>
    </recommendedName>
</protein>
<evidence type="ECO:0008006" key="13">
    <source>
        <dbReference type="Google" id="ProtNLM"/>
    </source>
</evidence>
<dbReference type="EMBL" id="CP019474">
    <property type="protein sequence ID" value="UQC78535.1"/>
    <property type="molecule type" value="Genomic_DNA"/>
</dbReference>
<dbReference type="AlphaFoldDB" id="A0A9Q8SKE8"/>
<feature type="compositionally biased region" description="Basic and acidic residues" evidence="10">
    <location>
        <begin position="251"/>
        <end position="269"/>
    </location>
</feature>
<evidence type="ECO:0000256" key="2">
    <source>
        <dbReference type="ARBA" id="ARBA00008643"/>
    </source>
</evidence>
<dbReference type="GO" id="GO:0005634">
    <property type="term" value="C:nucleus"/>
    <property type="evidence" value="ECO:0007669"/>
    <property type="project" value="InterPro"/>
</dbReference>
<evidence type="ECO:0000313" key="11">
    <source>
        <dbReference type="EMBL" id="UQC78535.1"/>
    </source>
</evidence>
<keyword evidence="12" id="KW-1185">Reference proteome</keyword>
<organism evidence="11 12">
    <name type="scientific">Colletotrichum lupini</name>
    <dbReference type="NCBI Taxonomy" id="145971"/>
    <lineage>
        <taxon>Eukaryota</taxon>
        <taxon>Fungi</taxon>
        <taxon>Dikarya</taxon>
        <taxon>Ascomycota</taxon>
        <taxon>Pezizomycotina</taxon>
        <taxon>Sordariomycetes</taxon>
        <taxon>Hypocreomycetidae</taxon>
        <taxon>Glomerellales</taxon>
        <taxon>Glomerellaceae</taxon>
        <taxon>Colletotrichum</taxon>
        <taxon>Colletotrichum acutatum species complex</taxon>
    </lineage>
</organism>
<dbReference type="KEGG" id="clup:CLUP02_04012"/>
<sequence length="1014" mass="114588">MAQRTIIDVELLTEHLGYAPISLLDSIINNVNAVADKTLDRVEQGLSKAPPKALGFEKALKQKKRSADEVVDVEETAKLEIVDGVHKLETLLCAAIDKNFDKFELYVMKNILSIQQGQRNWMRLAHYDGLDFNATHEDAPTRESVDALRRKLQASQRLNVMLHAEQAKNAALLAKLRGVIGGKLAGSRASLVGQVKVEGSDDRAPFQFLQEKGDLADGDFKAPITTTTAFNMSQLQALRALSTSLRNIMPDLKDPSSNEDGPEKQKSWRRERMEYVEGATRKHLEHVRGLELGKDGDVRDGEWQGEGRKFAMGEVEGLEQVVAALGGDVNFFEKIEMNSQARHRQSMPNGTVVILAAMPGQAIWLLRRATTRFPVSGLSLRRIPINQDRNSMCLRQVKLAASLSQARKVAGQLFRIPSPLGHRQGTRIHMDEGHGVLPIPARLEQTTDVSMMQTSLMSRSLQEGPASLLERIRKDAEHWRYGQRHITTCWVQYTWNKMRFTREGWQGGNFYLVTKGHTRSRKEVTPQVETGFLPLAPPHRAPLTSTASPTKMPSHLPDEIFLAIIKSLPHPEPTYMRPSGRDYATLSNLCLVSRGFQKVAEPFLYHTVWLSDCSFNRFLETIKSKRYLGRYVRHLTIPRRLDHSWAEKDLEEQLFQLQRSAEHGHFKAAIDRYRSGSGELLRFRGAPHMLLLAWLLPEVEIMHCLSDDGQMELIGEVEQPGPFPRLREVHANQWEYLEDRQSFRLSRWEPLLLQGVEAFSGRGIEWNETEQPLALKSVCLFNSLYKAADLTNLLRCCPDLKALSLRWGKAFDSMFNYSGGVPECNGIGEALRQHGKNLRRLELDCRPKFEKTDDYHDPDDVVRLGRIGSLRELARLETLEIPLDMLLGSDGGHGSNPNEGNIEDQSMKSILHLSNVLPSSVEVLGLLEDSSKSEERLNLQVQGLRATGSMVKLRSVTVLRSEVIPLDRHELLADVLGIEHKVKESKRTIKISDQAEIEIIWFSENTMYFGSSHL</sequence>
<evidence type="ECO:0000256" key="6">
    <source>
        <dbReference type="ARBA" id="ARBA00022838"/>
    </source>
</evidence>
<accession>A0A9Q8SKE8</accession>
<keyword evidence="5" id="KW-0498">Mitosis</keyword>
<evidence type="ECO:0000256" key="4">
    <source>
        <dbReference type="ARBA" id="ARBA00022618"/>
    </source>
</evidence>
<proteinExistence type="inferred from homology"/>
<dbReference type="RefSeq" id="XP_049140172.1">
    <property type="nucleotide sequence ID" value="XM_049283029.1"/>
</dbReference>
<name>A0A9Q8SKE8_9PEZI</name>
<evidence type="ECO:0000256" key="7">
    <source>
        <dbReference type="ARBA" id="ARBA00023054"/>
    </source>
</evidence>
<evidence type="ECO:0000256" key="3">
    <source>
        <dbReference type="ARBA" id="ARBA00022454"/>
    </source>
</evidence>
<dbReference type="GO" id="GO:0051301">
    <property type="term" value="P:cell division"/>
    <property type="evidence" value="ECO:0007669"/>
    <property type="project" value="UniProtKB-KW"/>
</dbReference>
<dbReference type="Proteomes" id="UP000830671">
    <property type="component" value="Chromosome 2"/>
</dbReference>
<dbReference type="GO" id="GO:0051382">
    <property type="term" value="P:kinetochore assembly"/>
    <property type="evidence" value="ECO:0007669"/>
    <property type="project" value="TreeGrafter"/>
</dbReference>
<reference evidence="11" key="1">
    <citation type="journal article" date="2021" name="Mol. Plant Microbe Interact.">
        <title>Complete Genome Sequence of the Plant-Pathogenic Fungus Colletotrichum lupini.</title>
        <authorList>
            <person name="Baroncelli R."/>
            <person name="Pensec F."/>
            <person name="Da Lio D."/>
            <person name="Boufleur T."/>
            <person name="Vicente I."/>
            <person name="Sarrocco S."/>
            <person name="Picot A."/>
            <person name="Baraldi E."/>
            <person name="Sukno S."/>
            <person name="Thon M."/>
            <person name="Le Floch G."/>
        </authorList>
    </citation>
    <scope>NUCLEOTIDE SEQUENCE</scope>
    <source>
        <strain evidence="11">IMI 504893</strain>
    </source>
</reference>
<dbReference type="GeneID" id="73338039"/>
<evidence type="ECO:0000256" key="10">
    <source>
        <dbReference type="SAM" id="MobiDB-lite"/>
    </source>
</evidence>
<keyword evidence="4" id="KW-0132">Cell division</keyword>
<evidence type="ECO:0000256" key="5">
    <source>
        <dbReference type="ARBA" id="ARBA00022776"/>
    </source>
</evidence>
<evidence type="ECO:0000256" key="9">
    <source>
        <dbReference type="ARBA" id="ARBA00023328"/>
    </source>
</evidence>
<keyword evidence="8" id="KW-0131">Cell cycle</keyword>
<evidence type="ECO:0000256" key="8">
    <source>
        <dbReference type="ARBA" id="ARBA00023306"/>
    </source>
</evidence>
<evidence type="ECO:0000256" key="1">
    <source>
        <dbReference type="ARBA" id="ARBA00004629"/>
    </source>
</evidence>
<comment type="similarity">
    <text evidence="2">Belongs to the mis12 family.</text>
</comment>
<dbReference type="GO" id="GO:0000444">
    <property type="term" value="C:MIS12/MIND type complex"/>
    <property type="evidence" value="ECO:0007669"/>
    <property type="project" value="TreeGrafter"/>
</dbReference>
<feature type="region of interest" description="Disordered" evidence="10">
    <location>
        <begin position="248"/>
        <end position="269"/>
    </location>
</feature>
<gene>
    <name evidence="11" type="ORF">CLUP02_04012</name>
</gene>
<dbReference type="GO" id="GO:0000070">
    <property type="term" value="P:mitotic sister chromatid segregation"/>
    <property type="evidence" value="ECO:0007669"/>
    <property type="project" value="TreeGrafter"/>
</dbReference>
<dbReference type="PANTHER" id="PTHR14527">
    <property type="entry name" value="PROTEIN MIS12 HOMOLOG"/>
    <property type="match status" value="1"/>
</dbReference>
<keyword evidence="6" id="KW-0995">Kinetochore</keyword>
<comment type="subcellular location">
    <subcellularLocation>
        <location evidence="1">Chromosome</location>
        <location evidence="1">Centromere</location>
        <location evidence="1">Kinetochore</location>
    </subcellularLocation>
</comment>
<keyword evidence="7" id="KW-0175">Coiled coil</keyword>
<evidence type="ECO:0000313" key="12">
    <source>
        <dbReference type="Proteomes" id="UP000830671"/>
    </source>
</evidence>
<dbReference type="PANTHER" id="PTHR14527:SF2">
    <property type="entry name" value="PROTEIN MIS12 HOMOLOG"/>
    <property type="match status" value="1"/>
</dbReference>
<dbReference type="Pfam" id="PF05859">
    <property type="entry name" value="Mis12"/>
    <property type="match status" value="1"/>
</dbReference>
<keyword evidence="9" id="KW-0137">Centromere</keyword>
<keyword evidence="3" id="KW-0158">Chromosome</keyword>